<evidence type="ECO:0000256" key="12">
    <source>
        <dbReference type="PIRNR" id="PIRNR006621"/>
    </source>
</evidence>
<dbReference type="GO" id="GO:0000049">
    <property type="term" value="F:tRNA binding"/>
    <property type="evidence" value="ECO:0007669"/>
    <property type="project" value="UniProtKB-KW"/>
</dbReference>
<comment type="function">
    <text evidence="2 12">Catalyzes the synthesis of 5,6-dihydrouridine (D), a modified base found in the D-loop of most tRNAs, via the reduction of the C5-C6 double bond in target uridines.</text>
</comment>
<evidence type="ECO:0000256" key="2">
    <source>
        <dbReference type="ARBA" id="ARBA00002790"/>
    </source>
</evidence>
<dbReference type="EMBL" id="JACJIQ010000013">
    <property type="protein sequence ID" value="MBA9078508.1"/>
    <property type="molecule type" value="Genomic_DNA"/>
</dbReference>
<feature type="active site" description="Proton donor" evidence="13">
    <location>
        <position position="102"/>
    </location>
</feature>
<dbReference type="Gene3D" id="1.10.1200.80">
    <property type="entry name" value="Putative flavin oxidoreducatase, domain 2"/>
    <property type="match status" value="1"/>
</dbReference>
<dbReference type="InterPro" id="IPR024036">
    <property type="entry name" value="tRNA-dHydroUridine_Synthase_C"/>
</dbReference>
<keyword evidence="9 12" id="KW-0560">Oxidoreductase</keyword>
<evidence type="ECO:0000256" key="13">
    <source>
        <dbReference type="PIRSR" id="PIRSR006621-1"/>
    </source>
</evidence>
<evidence type="ECO:0000256" key="4">
    <source>
        <dbReference type="ARBA" id="ARBA00022630"/>
    </source>
</evidence>
<keyword evidence="8" id="KW-0694">RNA-binding</keyword>
<keyword evidence="14" id="KW-0547">Nucleotide-binding</keyword>
<accession>A0A839GVQ0</accession>
<gene>
    <name evidence="16" type="ORF">FHS90_003236</name>
</gene>
<evidence type="ECO:0000313" key="16">
    <source>
        <dbReference type="EMBL" id="MBA9078508.1"/>
    </source>
</evidence>
<comment type="similarity">
    <text evidence="12">Belongs to the dus family.</text>
</comment>
<evidence type="ECO:0000256" key="14">
    <source>
        <dbReference type="PIRSR" id="PIRSR006621-2"/>
    </source>
</evidence>
<dbReference type="PANTHER" id="PTHR45846:SF1">
    <property type="entry name" value="TRNA-DIHYDROURIDINE(47) SYNTHASE [NAD(P)(+)]-LIKE"/>
    <property type="match status" value="1"/>
</dbReference>
<dbReference type="CDD" id="cd02801">
    <property type="entry name" value="DUS_like_FMN"/>
    <property type="match status" value="1"/>
</dbReference>
<feature type="binding site" evidence="14">
    <location>
        <begin position="231"/>
        <end position="232"/>
    </location>
    <ligand>
        <name>FMN</name>
        <dbReference type="ChEBI" id="CHEBI:58210"/>
    </ligand>
</feature>
<evidence type="ECO:0000313" key="17">
    <source>
        <dbReference type="Proteomes" id="UP000563094"/>
    </source>
</evidence>
<evidence type="ECO:0000256" key="1">
    <source>
        <dbReference type="ARBA" id="ARBA00001917"/>
    </source>
</evidence>
<evidence type="ECO:0000256" key="10">
    <source>
        <dbReference type="ARBA" id="ARBA00048205"/>
    </source>
</evidence>
<name>A0A839GVQ0_9BACT</name>
<keyword evidence="3" id="KW-0820">tRNA-binding</keyword>
<comment type="catalytic activity">
    <reaction evidence="10">
        <text>a 5,6-dihydrouridine in tRNA + NADP(+) = a uridine in tRNA + NADPH + H(+)</text>
        <dbReference type="Rhea" id="RHEA:23624"/>
        <dbReference type="Rhea" id="RHEA-COMP:13339"/>
        <dbReference type="Rhea" id="RHEA-COMP:13887"/>
        <dbReference type="ChEBI" id="CHEBI:15378"/>
        <dbReference type="ChEBI" id="CHEBI:57783"/>
        <dbReference type="ChEBI" id="CHEBI:58349"/>
        <dbReference type="ChEBI" id="CHEBI:65315"/>
        <dbReference type="ChEBI" id="CHEBI:74443"/>
    </reaction>
</comment>
<dbReference type="Gene3D" id="3.20.20.70">
    <property type="entry name" value="Aldolase class I"/>
    <property type="match status" value="1"/>
</dbReference>
<dbReference type="InterPro" id="IPR035587">
    <property type="entry name" value="DUS-like_FMN-bd"/>
</dbReference>
<dbReference type="InterPro" id="IPR018517">
    <property type="entry name" value="tRNA_hU_synthase_CS"/>
</dbReference>
<keyword evidence="6 12" id="KW-0819">tRNA processing</keyword>
<dbReference type="GO" id="GO:0017150">
    <property type="term" value="F:tRNA dihydrouridine synthase activity"/>
    <property type="evidence" value="ECO:0007669"/>
    <property type="project" value="InterPro"/>
</dbReference>
<evidence type="ECO:0000259" key="15">
    <source>
        <dbReference type="Pfam" id="PF01207"/>
    </source>
</evidence>
<dbReference type="PIRSF" id="PIRSF006621">
    <property type="entry name" value="Dus"/>
    <property type="match status" value="1"/>
</dbReference>
<evidence type="ECO:0000256" key="8">
    <source>
        <dbReference type="ARBA" id="ARBA00022884"/>
    </source>
</evidence>
<keyword evidence="7" id="KW-0521">NADP</keyword>
<dbReference type="InterPro" id="IPR013785">
    <property type="entry name" value="Aldolase_TIM"/>
</dbReference>
<organism evidence="16 17">
    <name type="scientific">Rufibacter quisquiliarum</name>
    <dbReference type="NCBI Taxonomy" id="1549639"/>
    <lineage>
        <taxon>Bacteria</taxon>
        <taxon>Pseudomonadati</taxon>
        <taxon>Bacteroidota</taxon>
        <taxon>Cytophagia</taxon>
        <taxon>Cytophagales</taxon>
        <taxon>Hymenobacteraceae</taxon>
        <taxon>Rufibacter</taxon>
    </lineage>
</organism>
<dbReference type="Proteomes" id="UP000563094">
    <property type="component" value="Unassembled WGS sequence"/>
</dbReference>
<evidence type="ECO:0000256" key="7">
    <source>
        <dbReference type="ARBA" id="ARBA00022857"/>
    </source>
</evidence>
<reference evidence="16 17" key="1">
    <citation type="submission" date="2020-08" db="EMBL/GenBank/DDBJ databases">
        <title>Genomic Encyclopedia of Type Strains, Phase IV (KMG-IV): sequencing the most valuable type-strain genomes for metagenomic binning, comparative biology and taxonomic classification.</title>
        <authorList>
            <person name="Goeker M."/>
        </authorList>
    </citation>
    <scope>NUCLEOTIDE SEQUENCE [LARGE SCALE GENOMIC DNA]</scope>
    <source>
        <strain evidence="16 17">DSM 29854</strain>
    </source>
</reference>
<keyword evidence="5 12" id="KW-0288">FMN</keyword>
<sequence>MVKIGNLELPAFPLLLAPMEDVSDPPFRAVCKANGADLMYTEFISSEGLIRDAAKSRQKLDIFDYERPIGIQIFGSEIEAMRESAVISAQVGPDLIDINYGCPVKNVACKGAGAALLRDVPKMVAMTSAIVKAVEPFGLPVTVKTRLGWDDSTKNVEEVAERLQDIGIKALTVHGRTRVQMYKGEADWTLIRKIKENPRIQIPIFGNGDIDTPQKAVEYKERFGVDGIMVGRASIGYPWIFREIKHYMQTGELLAPPTLQERIDMCKMHFDKSLEWKGPRLGIFEMRRHYANYFRGLPNVKTYRTRLVQTEDPAEIYAILDEIANSMEYAELE</sequence>
<dbReference type="RefSeq" id="WP_066830645.1">
    <property type="nucleotide sequence ID" value="NZ_JACJIQ010000013.1"/>
</dbReference>
<dbReference type="InterPro" id="IPR004652">
    <property type="entry name" value="DusB-like"/>
</dbReference>
<feature type="binding site" evidence="14">
    <location>
        <position position="72"/>
    </location>
    <ligand>
        <name>FMN</name>
        <dbReference type="ChEBI" id="CHEBI:58210"/>
    </ligand>
</feature>
<dbReference type="AlphaFoldDB" id="A0A839GVQ0"/>
<evidence type="ECO:0000256" key="3">
    <source>
        <dbReference type="ARBA" id="ARBA00022555"/>
    </source>
</evidence>
<dbReference type="InterPro" id="IPR001269">
    <property type="entry name" value="DUS_fam"/>
</dbReference>
<evidence type="ECO:0000256" key="11">
    <source>
        <dbReference type="ARBA" id="ARBA00048802"/>
    </source>
</evidence>
<comment type="cofactor">
    <cofactor evidence="1 12 14">
        <name>FMN</name>
        <dbReference type="ChEBI" id="CHEBI:58210"/>
    </cofactor>
</comment>
<dbReference type="PROSITE" id="PS01136">
    <property type="entry name" value="UPF0034"/>
    <property type="match status" value="1"/>
</dbReference>
<dbReference type="NCBIfam" id="TIGR00737">
    <property type="entry name" value="nifR3_yhdG"/>
    <property type="match status" value="1"/>
</dbReference>
<keyword evidence="4 12" id="KW-0285">Flavoprotein</keyword>
<evidence type="ECO:0000256" key="5">
    <source>
        <dbReference type="ARBA" id="ARBA00022643"/>
    </source>
</evidence>
<proteinExistence type="inferred from homology"/>
<dbReference type="PANTHER" id="PTHR45846">
    <property type="entry name" value="TRNA-DIHYDROURIDINE(47) SYNTHASE [NAD(P)(+)]-LIKE"/>
    <property type="match status" value="1"/>
</dbReference>
<dbReference type="Pfam" id="PF01207">
    <property type="entry name" value="Dus"/>
    <property type="match status" value="1"/>
</dbReference>
<dbReference type="EC" id="1.3.1.-" evidence="12"/>
<feature type="binding site" evidence="14">
    <location>
        <position position="144"/>
    </location>
    <ligand>
        <name>FMN</name>
        <dbReference type="ChEBI" id="CHEBI:58210"/>
    </ligand>
</feature>
<dbReference type="GO" id="GO:0050660">
    <property type="term" value="F:flavin adenine dinucleotide binding"/>
    <property type="evidence" value="ECO:0007669"/>
    <property type="project" value="InterPro"/>
</dbReference>
<evidence type="ECO:0000256" key="9">
    <source>
        <dbReference type="ARBA" id="ARBA00023002"/>
    </source>
</evidence>
<evidence type="ECO:0000256" key="6">
    <source>
        <dbReference type="ARBA" id="ARBA00022694"/>
    </source>
</evidence>
<comment type="caution">
    <text evidence="16">The sequence shown here is derived from an EMBL/GenBank/DDBJ whole genome shotgun (WGS) entry which is preliminary data.</text>
</comment>
<feature type="binding site" evidence="14">
    <location>
        <position position="174"/>
    </location>
    <ligand>
        <name>FMN</name>
        <dbReference type="ChEBI" id="CHEBI:58210"/>
    </ligand>
</feature>
<protein>
    <recommendedName>
        <fullName evidence="12">tRNA-dihydrouridine synthase</fullName>
        <ecNumber evidence="12">1.3.1.-</ecNumber>
    </recommendedName>
</protein>
<comment type="catalytic activity">
    <reaction evidence="11">
        <text>a 5,6-dihydrouridine in tRNA + NAD(+) = a uridine in tRNA + NADH + H(+)</text>
        <dbReference type="Rhea" id="RHEA:54452"/>
        <dbReference type="Rhea" id="RHEA-COMP:13339"/>
        <dbReference type="Rhea" id="RHEA-COMP:13887"/>
        <dbReference type="ChEBI" id="CHEBI:15378"/>
        <dbReference type="ChEBI" id="CHEBI:57540"/>
        <dbReference type="ChEBI" id="CHEBI:57945"/>
        <dbReference type="ChEBI" id="CHEBI:65315"/>
        <dbReference type="ChEBI" id="CHEBI:74443"/>
    </reaction>
</comment>
<dbReference type="SUPFAM" id="SSF51395">
    <property type="entry name" value="FMN-linked oxidoreductases"/>
    <property type="match status" value="1"/>
</dbReference>
<feature type="domain" description="DUS-like FMN-binding" evidence="15">
    <location>
        <begin position="15"/>
        <end position="322"/>
    </location>
</feature>
<keyword evidence="17" id="KW-1185">Reference proteome</keyword>